<protein>
    <submittedName>
        <fullName evidence="2">Uncharacterized protein</fullName>
    </submittedName>
</protein>
<dbReference type="Proteomes" id="UP001151760">
    <property type="component" value="Unassembled WGS sequence"/>
</dbReference>
<feature type="region of interest" description="Disordered" evidence="1">
    <location>
        <begin position="41"/>
        <end position="110"/>
    </location>
</feature>
<keyword evidence="3" id="KW-1185">Reference proteome</keyword>
<evidence type="ECO:0000313" key="2">
    <source>
        <dbReference type="EMBL" id="GJT95646.1"/>
    </source>
</evidence>
<organism evidence="2 3">
    <name type="scientific">Tanacetum coccineum</name>
    <dbReference type="NCBI Taxonomy" id="301880"/>
    <lineage>
        <taxon>Eukaryota</taxon>
        <taxon>Viridiplantae</taxon>
        <taxon>Streptophyta</taxon>
        <taxon>Embryophyta</taxon>
        <taxon>Tracheophyta</taxon>
        <taxon>Spermatophyta</taxon>
        <taxon>Magnoliopsida</taxon>
        <taxon>eudicotyledons</taxon>
        <taxon>Gunneridae</taxon>
        <taxon>Pentapetalae</taxon>
        <taxon>asterids</taxon>
        <taxon>campanulids</taxon>
        <taxon>Asterales</taxon>
        <taxon>Asteraceae</taxon>
        <taxon>Asteroideae</taxon>
        <taxon>Anthemideae</taxon>
        <taxon>Anthemidinae</taxon>
        <taxon>Tanacetum</taxon>
    </lineage>
</organism>
<evidence type="ECO:0000256" key="1">
    <source>
        <dbReference type="SAM" id="MobiDB-lite"/>
    </source>
</evidence>
<comment type="caution">
    <text evidence="2">The sequence shown here is derived from an EMBL/GenBank/DDBJ whole genome shotgun (WGS) entry which is preliminary data.</text>
</comment>
<reference evidence="2" key="1">
    <citation type="journal article" date="2022" name="Int. J. Mol. Sci.">
        <title>Draft Genome of Tanacetum Coccineum: Genomic Comparison of Closely Related Tanacetum-Family Plants.</title>
        <authorList>
            <person name="Yamashiro T."/>
            <person name="Shiraishi A."/>
            <person name="Nakayama K."/>
            <person name="Satake H."/>
        </authorList>
    </citation>
    <scope>NUCLEOTIDE SEQUENCE</scope>
</reference>
<feature type="compositionally biased region" description="Acidic residues" evidence="1">
    <location>
        <begin position="63"/>
        <end position="78"/>
    </location>
</feature>
<accession>A0ABQ5I6F2</accession>
<sequence length="110" mass="12064">MILARKHNHYIENVLGTSSQVIQTKNSFDVLNVVEKDVGVAPSDSINSIGDDVNVENSKDVNLDNEDNDRENNVEEDDNKTGSSMALKCSKGSSFSKSEGGTGRKNLYER</sequence>
<evidence type="ECO:0000313" key="3">
    <source>
        <dbReference type="Proteomes" id="UP001151760"/>
    </source>
</evidence>
<gene>
    <name evidence="2" type="ORF">Tco_1091164</name>
</gene>
<feature type="compositionally biased region" description="Low complexity" evidence="1">
    <location>
        <begin position="88"/>
        <end position="99"/>
    </location>
</feature>
<name>A0ABQ5I6F2_9ASTR</name>
<proteinExistence type="predicted"/>
<reference evidence="2" key="2">
    <citation type="submission" date="2022-01" db="EMBL/GenBank/DDBJ databases">
        <authorList>
            <person name="Yamashiro T."/>
            <person name="Shiraishi A."/>
            <person name="Satake H."/>
            <person name="Nakayama K."/>
        </authorList>
    </citation>
    <scope>NUCLEOTIDE SEQUENCE</scope>
</reference>
<dbReference type="EMBL" id="BQNB010020409">
    <property type="protein sequence ID" value="GJT95646.1"/>
    <property type="molecule type" value="Genomic_DNA"/>
</dbReference>